<evidence type="ECO:0000256" key="3">
    <source>
        <dbReference type="ARBA" id="ARBA00023163"/>
    </source>
</evidence>
<organism evidence="5 6">
    <name type="scientific">Chitinophaga ginsengisegetis</name>
    <dbReference type="NCBI Taxonomy" id="393003"/>
    <lineage>
        <taxon>Bacteria</taxon>
        <taxon>Pseudomonadati</taxon>
        <taxon>Bacteroidota</taxon>
        <taxon>Chitinophagia</taxon>
        <taxon>Chitinophagales</taxon>
        <taxon>Chitinophagaceae</taxon>
        <taxon>Chitinophaga</taxon>
    </lineage>
</organism>
<dbReference type="InterPro" id="IPR016032">
    <property type="entry name" value="Sig_transdc_resp-reg_C-effctor"/>
</dbReference>
<dbReference type="Pfam" id="PF00196">
    <property type="entry name" value="GerE"/>
    <property type="match status" value="1"/>
</dbReference>
<evidence type="ECO:0000313" key="5">
    <source>
        <dbReference type="EMBL" id="SKD08637.1"/>
    </source>
</evidence>
<dbReference type="PANTHER" id="PTHR44688">
    <property type="entry name" value="DNA-BINDING TRANSCRIPTIONAL ACTIVATOR DEVR_DOSR"/>
    <property type="match status" value="1"/>
</dbReference>
<keyword evidence="3" id="KW-0804">Transcription</keyword>
<dbReference type="PANTHER" id="PTHR44688:SF16">
    <property type="entry name" value="DNA-BINDING TRANSCRIPTIONAL ACTIVATOR DEVR_DOSR"/>
    <property type="match status" value="1"/>
</dbReference>
<feature type="domain" description="HTH luxR-type" evidence="4">
    <location>
        <begin position="186"/>
        <end position="247"/>
    </location>
</feature>
<dbReference type="CDD" id="cd06170">
    <property type="entry name" value="LuxR_C_like"/>
    <property type="match status" value="1"/>
</dbReference>
<evidence type="ECO:0000256" key="1">
    <source>
        <dbReference type="ARBA" id="ARBA00023015"/>
    </source>
</evidence>
<dbReference type="GO" id="GO:0003677">
    <property type="term" value="F:DNA binding"/>
    <property type="evidence" value="ECO:0007669"/>
    <property type="project" value="UniProtKB-KW"/>
</dbReference>
<accession>A0A1T5P7P7</accession>
<evidence type="ECO:0000313" key="6">
    <source>
        <dbReference type="Proteomes" id="UP000190166"/>
    </source>
</evidence>
<dbReference type="SMART" id="SM00421">
    <property type="entry name" value="HTH_LUXR"/>
    <property type="match status" value="1"/>
</dbReference>
<evidence type="ECO:0000259" key="4">
    <source>
        <dbReference type="PROSITE" id="PS50043"/>
    </source>
</evidence>
<reference evidence="5 6" key="1">
    <citation type="submission" date="2017-02" db="EMBL/GenBank/DDBJ databases">
        <authorList>
            <person name="Peterson S.W."/>
        </authorList>
    </citation>
    <scope>NUCLEOTIDE SEQUENCE [LARGE SCALE GENOMIC DNA]</scope>
    <source>
        <strain evidence="5 6">DSM 18108</strain>
    </source>
</reference>
<name>A0A1T5P7P7_9BACT</name>
<dbReference type="GO" id="GO:0006355">
    <property type="term" value="P:regulation of DNA-templated transcription"/>
    <property type="evidence" value="ECO:0007669"/>
    <property type="project" value="InterPro"/>
</dbReference>
<gene>
    <name evidence="5" type="ORF">SAMN05660461_4510</name>
</gene>
<keyword evidence="1" id="KW-0805">Transcription regulation</keyword>
<dbReference type="PRINTS" id="PR00038">
    <property type="entry name" value="HTHLUXR"/>
</dbReference>
<proteinExistence type="predicted"/>
<keyword evidence="6" id="KW-1185">Reference proteome</keyword>
<dbReference type="InterPro" id="IPR036388">
    <property type="entry name" value="WH-like_DNA-bd_sf"/>
</dbReference>
<dbReference type="Proteomes" id="UP000190166">
    <property type="component" value="Unassembled WGS sequence"/>
</dbReference>
<sequence>MKHNAGSTLLTTNKLGDITETDQHYLEAVKAFARLSYESIYVIDYKDMSFEYVSENPLFLCGYSAAEVLQLGYEFYFRQVPPQDMELLSELNEAGFDFYAQLPVEERILYSITYDFHLRHKNGKQILINHKLTPLFLTPEGKMWKSMCLVSLSRQQAAGNVRIYRQGSNEMWELSIGKKSWQKLVKPSLTERELDVLRLHAQGFSIDQIAEKLFVAPDTVKYYRRKIFERLEVGNVMDALSFAVASKLI</sequence>
<dbReference type="Gene3D" id="1.10.10.10">
    <property type="entry name" value="Winged helix-like DNA-binding domain superfamily/Winged helix DNA-binding domain"/>
    <property type="match status" value="1"/>
</dbReference>
<dbReference type="RefSeq" id="WP_079471811.1">
    <property type="nucleotide sequence ID" value="NZ_FUZZ01000004.1"/>
</dbReference>
<dbReference type="EMBL" id="FUZZ01000004">
    <property type="protein sequence ID" value="SKD08637.1"/>
    <property type="molecule type" value="Genomic_DNA"/>
</dbReference>
<dbReference type="STRING" id="393003.SAMN05660461_4510"/>
<dbReference type="PROSITE" id="PS50043">
    <property type="entry name" value="HTH_LUXR_2"/>
    <property type="match status" value="1"/>
</dbReference>
<protein>
    <submittedName>
        <fullName evidence="5">Regulatory protein, luxR family</fullName>
    </submittedName>
</protein>
<dbReference type="InterPro" id="IPR000792">
    <property type="entry name" value="Tscrpt_reg_LuxR_C"/>
</dbReference>
<dbReference type="SUPFAM" id="SSF46894">
    <property type="entry name" value="C-terminal effector domain of the bipartite response regulators"/>
    <property type="match status" value="1"/>
</dbReference>
<dbReference type="InterPro" id="IPR035965">
    <property type="entry name" value="PAS-like_dom_sf"/>
</dbReference>
<keyword evidence="2" id="KW-0238">DNA-binding</keyword>
<dbReference type="Gene3D" id="3.30.450.20">
    <property type="entry name" value="PAS domain"/>
    <property type="match status" value="1"/>
</dbReference>
<dbReference type="AlphaFoldDB" id="A0A1T5P7P7"/>
<dbReference type="SUPFAM" id="SSF55785">
    <property type="entry name" value="PYP-like sensor domain (PAS domain)"/>
    <property type="match status" value="1"/>
</dbReference>
<evidence type="ECO:0000256" key="2">
    <source>
        <dbReference type="ARBA" id="ARBA00023125"/>
    </source>
</evidence>